<keyword evidence="4" id="KW-1185">Reference proteome</keyword>
<feature type="transmembrane region" description="Helical" evidence="1">
    <location>
        <begin position="126"/>
        <end position="144"/>
    </location>
</feature>
<dbReference type="OrthoDB" id="10317325at2759"/>
<proteinExistence type="predicted"/>
<name>U6GXC0_9EIME</name>
<keyword evidence="1" id="KW-0812">Transmembrane</keyword>
<sequence length="180" mass="19914">MRVVIIAVVIFSVLFNLSAVAEDAFLPPARKASMEIAKPSTEDAGLLEKEGPNGAPESLQASLELRRLRAEDAPRTIPRPKGLPALLASIGLLGHAGVQAAKDWNTMAIPRPSVALLLGKARFDTVNMALYSLLAGIALFYLGTSRRWRSHRERNLWRIDELLRQDRERVEAIRRGARKT</sequence>
<accession>U6GXC0</accession>
<dbReference type="AlphaFoldDB" id="U6GXC0"/>
<evidence type="ECO:0000256" key="2">
    <source>
        <dbReference type="SAM" id="SignalP"/>
    </source>
</evidence>
<protein>
    <submittedName>
        <fullName evidence="3">Uncharacterized protein</fullName>
    </submittedName>
</protein>
<keyword evidence="1" id="KW-0472">Membrane</keyword>
<keyword evidence="1" id="KW-1133">Transmembrane helix</keyword>
<dbReference type="Proteomes" id="UP000018201">
    <property type="component" value="Unassembled WGS sequence"/>
</dbReference>
<dbReference type="EMBL" id="HG692721">
    <property type="protein sequence ID" value="CDI84242.1"/>
    <property type="molecule type" value="Genomic_DNA"/>
</dbReference>
<gene>
    <name evidence="3" type="ORF">EPH_0012260</name>
</gene>
<evidence type="ECO:0000313" key="3">
    <source>
        <dbReference type="EMBL" id="CDI84242.1"/>
    </source>
</evidence>
<dbReference type="VEuPathDB" id="ToxoDB:EPH_0012260"/>
<evidence type="ECO:0000256" key="1">
    <source>
        <dbReference type="SAM" id="Phobius"/>
    </source>
</evidence>
<feature type="chain" id="PRO_5004670233" evidence="2">
    <location>
        <begin position="22"/>
        <end position="180"/>
    </location>
</feature>
<reference evidence="3" key="1">
    <citation type="submission" date="2013-10" db="EMBL/GenBank/DDBJ databases">
        <title>Genomic analysis of the causative agents of coccidiosis in chickens.</title>
        <authorList>
            <person name="Reid A.J."/>
            <person name="Blake D."/>
            <person name="Billington K."/>
            <person name="Browne H."/>
            <person name="Dunn M."/>
            <person name="Hung S."/>
            <person name="Kawahara F."/>
            <person name="Miranda-Saavedra D."/>
            <person name="Mourier T."/>
            <person name="Nagra H."/>
            <person name="Otto T.D."/>
            <person name="Rawlings N."/>
            <person name="Sanchez A."/>
            <person name="Sanders M."/>
            <person name="Subramaniam C."/>
            <person name="Tay Y."/>
            <person name="Dear P."/>
            <person name="Doerig C."/>
            <person name="Gruber A."/>
            <person name="Parkinson J."/>
            <person name="Shirley M."/>
            <person name="Wan K.L."/>
            <person name="Berriman M."/>
            <person name="Tomley F."/>
            <person name="Pain A."/>
        </authorList>
    </citation>
    <scope>NUCLEOTIDE SEQUENCE [LARGE SCALE GENOMIC DNA]</scope>
    <source>
        <strain evidence="3">Houghton</strain>
    </source>
</reference>
<keyword evidence="2" id="KW-0732">Signal</keyword>
<organism evidence="3 4">
    <name type="scientific">Eimeria praecox</name>
    <dbReference type="NCBI Taxonomy" id="51316"/>
    <lineage>
        <taxon>Eukaryota</taxon>
        <taxon>Sar</taxon>
        <taxon>Alveolata</taxon>
        <taxon>Apicomplexa</taxon>
        <taxon>Conoidasida</taxon>
        <taxon>Coccidia</taxon>
        <taxon>Eucoccidiorida</taxon>
        <taxon>Eimeriorina</taxon>
        <taxon>Eimeriidae</taxon>
        <taxon>Eimeria</taxon>
    </lineage>
</organism>
<reference evidence="3" key="2">
    <citation type="submission" date="2013-10" db="EMBL/GenBank/DDBJ databases">
        <authorList>
            <person name="Aslett M."/>
        </authorList>
    </citation>
    <scope>NUCLEOTIDE SEQUENCE [LARGE SCALE GENOMIC DNA]</scope>
    <source>
        <strain evidence="3">Houghton</strain>
    </source>
</reference>
<feature type="signal peptide" evidence="2">
    <location>
        <begin position="1"/>
        <end position="21"/>
    </location>
</feature>
<evidence type="ECO:0000313" key="4">
    <source>
        <dbReference type="Proteomes" id="UP000018201"/>
    </source>
</evidence>